<reference evidence="9" key="1">
    <citation type="submission" date="2010-03" db="EMBL/GenBank/DDBJ databases">
        <title>The complete chromosome of Tsukamurella paurometabola DSM 20162.</title>
        <authorList>
            <consortium name="US DOE Joint Genome Institute (JGI-PGF)"/>
            <person name="Lucas S."/>
            <person name="Copeland A."/>
            <person name="Lapidus A."/>
            <person name="Glavina del Rio T."/>
            <person name="Dalin E."/>
            <person name="Tice H."/>
            <person name="Bruce D."/>
            <person name="Goodwin L."/>
            <person name="Pitluck S."/>
            <person name="Kyrpides N."/>
            <person name="Mavromatis K."/>
            <person name="Ivanova N."/>
            <person name="Mikhailova N."/>
            <person name="Munk A.C."/>
            <person name="Brettin T."/>
            <person name="Detter J.C."/>
            <person name="Tapia R."/>
            <person name="Han C."/>
            <person name="Larimer F."/>
            <person name="Land M."/>
            <person name="Hauser L."/>
            <person name="Markowitz V."/>
            <person name="Cheng J.-F."/>
            <person name="Hugenholtz P."/>
            <person name="Woyke T."/>
            <person name="Wu D."/>
            <person name="Jando M."/>
            <person name="Brambilla E."/>
            <person name="Klenk H.-P."/>
            <person name="Eisen J.A."/>
        </authorList>
    </citation>
    <scope>NUCLEOTIDE SEQUENCE [LARGE SCALE GENOMIC DNA]</scope>
    <source>
        <strain evidence="9">ATCC 8368 / DSM 20162 / CCUG 35730 / CIP 100753 / JCM 10117 / KCTC 9821 / NBRC 16120 / NCIMB 702349 / NCTC 13040</strain>
    </source>
</reference>
<evidence type="ECO:0000313" key="9">
    <source>
        <dbReference type="Proteomes" id="UP000001213"/>
    </source>
</evidence>
<evidence type="ECO:0000256" key="2">
    <source>
        <dbReference type="ARBA" id="ARBA00022692"/>
    </source>
</evidence>
<proteinExistence type="predicted"/>
<dbReference type="eggNOG" id="COG3307">
    <property type="taxonomic scope" value="Bacteria"/>
</dbReference>
<feature type="region of interest" description="Disordered" evidence="5">
    <location>
        <begin position="408"/>
        <end position="455"/>
    </location>
</feature>
<dbReference type="HOGENOM" id="CLU_626744_0_0_11"/>
<feature type="transmembrane region" description="Helical" evidence="6">
    <location>
        <begin position="63"/>
        <end position="82"/>
    </location>
</feature>
<feature type="transmembrane region" description="Helical" evidence="6">
    <location>
        <begin position="331"/>
        <end position="355"/>
    </location>
</feature>
<feature type="transmembrane region" description="Helical" evidence="6">
    <location>
        <begin position="34"/>
        <end position="56"/>
    </location>
</feature>
<feature type="transmembrane region" description="Helical" evidence="6">
    <location>
        <begin position="94"/>
        <end position="112"/>
    </location>
</feature>
<organism evidence="8 9">
    <name type="scientific">Tsukamurella paurometabola (strain ATCC 8368 / DSM 20162 / CCUG 35730 / CIP 100753 / JCM 10117 / KCTC 9821 / NBRC 16120 / NCIMB 702349 / NCTC 13040)</name>
    <name type="common">Corynebacterium paurometabolum</name>
    <dbReference type="NCBI Taxonomy" id="521096"/>
    <lineage>
        <taxon>Bacteria</taxon>
        <taxon>Bacillati</taxon>
        <taxon>Actinomycetota</taxon>
        <taxon>Actinomycetes</taxon>
        <taxon>Mycobacteriales</taxon>
        <taxon>Tsukamurellaceae</taxon>
        <taxon>Tsukamurella</taxon>
    </lineage>
</organism>
<feature type="compositionally biased region" description="Polar residues" evidence="5">
    <location>
        <begin position="435"/>
        <end position="455"/>
    </location>
</feature>
<dbReference type="Proteomes" id="UP000001213">
    <property type="component" value="Chromosome"/>
</dbReference>
<dbReference type="InterPro" id="IPR051533">
    <property type="entry name" value="WaaL-like"/>
</dbReference>
<evidence type="ECO:0000256" key="1">
    <source>
        <dbReference type="ARBA" id="ARBA00004141"/>
    </source>
</evidence>
<dbReference type="PANTHER" id="PTHR37422:SF13">
    <property type="entry name" value="LIPOPOLYSACCHARIDE BIOSYNTHESIS PROTEIN PA4999-RELATED"/>
    <property type="match status" value="1"/>
</dbReference>
<comment type="subcellular location">
    <subcellularLocation>
        <location evidence="1">Membrane</location>
        <topology evidence="1">Multi-pass membrane protein</topology>
    </subcellularLocation>
</comment>
<feature type="transmembrane region" description="Helical" evidence="6">
    <location>
        <begin position="367"/>
        <end position="400"/>
    </location>
</feature>
<dbReference type="KEGG" id="tpr:Tpau_2604"/>
<evidence type="ECO:0000256" key="6">
    <source>
        <dbReference type="SAM" id="Phobius"/>
    </source>
</evidence>
<dbReference type="AlphaFoldDB" id="D5US02"/>
<evidence type="ECO:0000256" key="4">
    <source>
        <dbReference type="ARBA" id="ARBA00023136"/>
    </source>
</evidence>
<evidence type="ECO:0000313" key="8">
    <source>
        <dbReference type="EMBL" id="ADG79207.1"/>
    </source>
</evidence>
<keyword evidence="9" id="KW-1185">Reference proteome</keyword>
<feature type="transmembrane region" description="Helical" evidence="6">
    <location>
        <begin position="143"/>
        <end position="169"/>
    </location>
</feature>
<dbReference type="Pfam" id="PF04932">
    <property type="entry name" value="Wzy_C"/>
    <property type="match status" value="1"/>
</dbReference>
<dbReference type="RefSeq" id="WP_013127226.1">
    <property type="nucleotide sequence ID" value="NC_014158.1"/>
</dbReference>
<sequence>MILVLAAFTAGVLVVALIPRSTLRLPIGEQRRAAVLTVLLTAWPASWTFLFGPAIFGDLVPSFYPVIWYGPAMTASFVILVRNINTPGARPDRVAFLVASVSVLALLSVVLAPKNSSDIIRWAMAALLISGTLVAAGRVPARAIAVGCRIALALIALAVVVAVLATPAVVSPCRADKCGIAGQVLTSPFAGNGNILGLYAAMLLPFALHRAGLVRAGLTVVGVIGICELAGSRSALIGVALVTVVYGAIRVCSTARARSVVLAAGVATALVGSLVPAVMVYGDEAFTFRGTLWNQAKSFIAEQPVFGAGPTAWEKFGLTSVEDANYSPHNIWLDMTVSIGVWGVSVIVLALVLLLRRSESEDRIAIGMYLCGLLAIGALESLFVPYFIGIAPFVAILPLLVGGMRDELPESVPSTGDPPEPSKQSHPTPPDGGSAVTTSEVTWTRSSPSYVVASQ</sequence>
<feature type="domain" description="O-antigen ligase-related" evidence="7">
    <location>
        <begin position="220"/>
        <end position="347"/>
    </location>
</feature>
<keyword evidence="2 6" id="KW-0812">Transmembrane</keyword>
<protein>
    <submittedName>
        <fullName evidence="8">O-antigen polymerase</fullName>
    </submittedName>
</protein>
<name>D5US02_TSUPD</name>
<keyword evidence="4 6" id="KW-0472">Membrane</keyword>
<dbReference type="GO" id="GO:0016020">
    <property type="term" value="C:membrane"/>
    <property type="evidence" value="ECO:0007669"/>
    <property type="project" value="UniProtKB-SubCell"/>
</dbReference>
<evidence type="ECO:0000259" key="7">
    <source>
        <dbReference type="Pfam" id="PF04932"/>
    </source>
</evidence>
<feature type="transmembrane region" description="Helical" evidence="6">
    <location>
        <begin position="260"/>
        <end position="282"/>
    </location>
</feature>
<dbReference type="PANTHER" id="PTHR37422">
    <property type="entry name" value="TEICHURONIC ACID BIOSYNTHESIS PROTEIN TUAE"/>
    <property type="match status" value="1"/>
</dbReference>
<dbReference type="EMBL" id="CP001966">
    <property type="protein sequence ID" value="ADG79207.1"/>
    <property type="molecule type" value="Genomic_DNA"/>
</dbReference>
<dbReference type="InterPro" id="IPR007016">
    <property type="entry name" value="O-antigen_ligase-rel_domated"/>
</dbReference>
<feature type="transmembrane region" description="Helical" evidence="6">
    <location>
        <begin position="189"/>
        <end position="208"/>
    </location>
</feature>
<gene>
    <name evidence="8" type="ordered locus">Tpau_2604</name>
</gene>
<evidence type="ECO:0000256" key="3">
    <source>
        <dbReference type="ARBA" id="ARBA00022989"/>
    </source>
</evidence>
<accession>D5US02</accession>
<reference evidence="8 9" key="2">
    <citation type="journal article" date="2011" name="Stand. Genomic Sci.">
        <title>Complete genome sequence of Tsukamurella paurometabola type strain (no. 33).</title>
        <authorList>
            <person name="Munk A.C."/>
            <person name="Lapidus A."/>
            <person name="Lucas S."/>
            <person name="Nolan M."/>
            <person name="Tice H."/>
            <person name="Cheng J.F."/>
            <person name="Del Rio T.G."/>
            <person name="Goodwin L."/>
            <person name="Pitluck S."/>
            <person name="Liolios K."/>
            <person name="Huntemann M."/>
            <person name="Ivanova N."/>
            <person name="Mavromatis K."/>
            <person name="Mikhailova N."/>
            <person name="Pati A."/>
            <person name="Chen A."/>
            <person name="Palaniappan K."/>
            <person name="Tapia R."/>
            <person name="Han C."/>
            <person name="Land M."/>
            <person name="Hauser L."/>
            <person name="Chang Y.J."/>
            <person name="Jeffries C.D."/>
            <person name="Brettin T."/>
            <person name="Yasawong M."/>
            <person name="Brambilla E.M."/>
            <person name="Rohde M."/>
            <person name="Sikorski J."/>
            <person name="Goker M."/>
            <person name="Detter J.C."/>
            <person name="Woyke T."/>
            <person name="Bristow J."/>
            <person name="Eisen J.A."/>
            <person name="Markowitz V."/>
            <person name="Hugenholtz P."/>
            <person name="Kyrpides N.C."/>
            <person name="Klenk H.P."/>
        </authorList>
    </citation>
    <scope>NUCLEOTIDE SEQUENCE [LARGE SCALE GENOMIC DNA]</scope>
    <source>
        <strain evidence="9">ATCC 8368 / DSM 20162 / CCUG 35730 / CIP 100753 / JCM 10117 / KCTC 9821 / NBRC 16120 / NCIMB 702349 / NCTC 13040</strain>
    </source>
</reference>
<evidence type="ECO:0000256" key="5">
    <source>
        <dbReference type="SAM" id="MobiDB-lite"/>
    </source>
</evidence>
<feature type="transmembrane region" description="Helical" evidence="6">
    <location>
        <begin position="119"/>
        <end position="137"/>
    </location>
</feature>
<keyword evidence="3 6" id="KW-1133">Transmembrane helix</keyword>
<feature type="transmembrane region" description="Helical" evidence="6">
    <location>
        <begin position="220"/>
        <end position="248"/>
    </location>
</feature>
<dbReference type="STRING" id="521096.Tpau_2604"/>